<dbReference type="SUPFAM" id="SSF51126">
    <property type="entry name" value="Pectin lyase-like"/>
    <property type="match status" value="1"/>
</dbReference>
<gene>
    <name evidence="4" type="ORF">FKV23_01350</name>
</gene>
<evidence type="ECO:0000256" key="2">
    <source>
        <dbReference type="ARBA" id="ARBA00023180"/>
    </source>
</evidence>
<dbReference type="InterPro" id="IPR011050">
    <property type="entry name" value="Pectin_lyase_fold/virulence"/>
</dbReference>
<keyword evidence="2" id="KW-0325">Glycoprotein</keyword>
<dbReference type="OrthoDB" id="8737820at2"/>
<keyword evidence="5" id="KW-1185">Reference proteome</keyword>
<feature type="chain" id="PRO_5022007912" evidence="3">
    <location>
        <begin position="29"/>
        <end position="471"/>
    </location>
</feature>
<dbReference type="PANTHER" id="PTHR42970:SF1">
    <property type="entry name" value="PECTATE LYASE C-RELATED"/>
    <property type="match status" value="1"/>
</dbReference>
<organism evidence="4 5">
    <name type="scientific">Marilutibacter alkalisoli</name>
    <dbReference type="NCBI Taxonomy" id="2591633"/>
    <lineage>
        <taxon>Bacteria</taxon>
        <taxon>Pseudomonadati</taxon>
        <taxon>Pseudomonadota</taxon>
        <taxon>Gammaproteobacteria</taxon>
        <taxon>Lysobacterales</taxon>
        <taxon>Lysobacteraceae</taxon>
        <taxon>Marilutibacter</taxon>
    </lineage>
</organism>
<dbReference type="KEGG" id="lyj:FKV23_01350"/>
<accession>A0A514BNC2</accession>
<name>A0A514BNC2_9GAMM</name>
<protein>
    <submittedName>
        <fullName evidence="4">Pectate lyase</fullName>
    </submittedName>
</protein>
<dbReference type="Proteomes" id="UP000317199">
    <property type="component" value="Chromosome"/>
</dbReference>
<dbReference type="GO" id="GO:0016829">
    <property type="term" value="F:lyase activity"/>
    <property type="evidence" value="ECO:0007669"/>
    <property type="project" value="UniProtKB-KW"/>
</dbReference>
<dbReference type="GO" id="GO:0046872">
    <property type="term" value="F:metal ion binding"/>
    <property type="evidence" value="ECO:0007669"/>
    <property type="project" value="UniProtKB-KW"/>
</dbReference>
<evidence type="ECO:0000256" key="1">
    <source>
        <dbReference type="ARBA" id="ARBA00022723"/>
    </source>
</evidence>
<dbReference type="PROSITE" id="PS51257">
    <property type="entry name" value="PROKAR_LIPOPROTEIN"/>
    <property type="match status" value="1"/>
</dbReference>
<dbReference type="EMBL" id="CP041242">
    <property type="protein sequence ID" value="QDH68896.1"/>
    <property type="molecule type" value="Genomic_DNA"/>
</dbReference>
<evidence type="ECO:0000256" key="3">
    <source>
        <dbReference type="SAM" id="SignalP"/>
    </source>
</evidence>
<feature type="signal peptide" evidence="3">
    <location>
        <begin position="1"/>
        <end position="28"/>
    </location>
</feature>
<keyword evidence="4" id="KW-0456">Lyase</keyword>
<keyword evidence="1" id="KW-0479">Metal-binding</keyword>
<keyword evidence="3" id="KW-0732">Signal</keyword>
<reference evidence="4 5" key="1">
    <citation type="submission" date="2019-06" db="EMBL/GenBank/DDBJ databases">
        <title>Lysobacter alkalisoli sp. nov. isolated from saline-alkali soil.</title>
        <authorList>
            <person name="Sun J.-Q."/>
            <person name="Xu L."/>
        </authorList>
    </citation>
    <scope>NUCLEOTIDE SEQUENCE [LARGE SCALE GENOMIC DNA]</scope>
    <source>
        <strain evidence="4 5">SJ-36</strain>
    </source>
</reference>
<dbReference type="InterPro" id="IPR052063">
    <property type="entry name" value="Polysaccharide_Lyase_1"/>
</dbReference>
<dbReference type="AlphaFoldDB" id="A0A514BNC2"/>
<evidence type="ECO:0000313" key="5">
    <source>
        <dbReference type="Proteomes" id="UP000317199"/>
    </source>
</evidence>
<proteinExistence type="predicted"/>
<dbReference type="PANTHER" id="PTHR42970">
    <property type="entry name" value="PECTATE LYASE C-RELATED"/>
    <property type="match status" value="1"/>
</dbReference>
<sequence>MQSYKSLRAPALSALALLLSLLLVTACAERADTAVADADAGAADTAGVETAVEQLPEGGTLAFSGAMGWAAQTPGGRGGRIIRVTTLDAEGPGSFAEAVQAKGPRIVVFEVGGVIDLGMKELRIDEPFLTIAGQTAPQPGITLIKGGLGIATHDVVVRHLRIRPGDGHRPKRSGDIDAISTLRGARDVIIDQNSLSWATDENLSASSTRFFGEDETEWMKNASRRITFSNNIIAEGLADSTHAKGEHSKGSLIHDHVNDILIVGNLYAHNYERSPLIKGGARAHLINNLIYNPGQRAMHYNLIAEEWLGHEYSRGALIARGNVMRAGMSTEPLALFMAGGSGDIDVYFDDNIAVDRVGNPIQQQGSYTTAPMEVQAMKQAPALPFGVELLPAAQVQDAVIANVGARPWDRDAHDRRIVADVIEGRGYIIDSQDEVGGYPQMAETRQPFVEAEWDIDTMEPLKELPRGEPLR</sequence>
<dbReference type="InterPro" id="IPR012334">
    <property type="entry name" value="Pectin_lyas_fold"/>
</dbReference>
<dbReference type="Gene3D" id="2.160.20.10">
    <property type="entry name" value="Single-stranded right-handed beta-helix, Pectin lyase-like"/>
    <property type="match status" value="1"/>
</dbReference>
<evidence type="ECO:0000313" key="4">
    <source>
        <dbReference type="EMBL" id="QDH68896.1"/>
    </source>
</evidence>